<dbReference type="AlphaFoldDB" id="A0A9X2TES4"/>
<sequence length="104" mass="11916">MIHLTPANKLKGCSEEEYEGLSEEEQEKVLKDRGDVLPVTPQNIVRVLPYEGTRHPEGQSRVEYVTGSNDVVEESPERIRDIANRPRRRLEHMIKQLQGALRGI</sequence>
<organism evidence="1 2">
    <name type="scientific">Salinibacter ruber</name>
    <dbReference type="NCBI Taxonomy" id="146919"/>
    <lineage>
        <taxon>Bacteria</taxon>
        <taxon>Pseudomonadati</taxon>
        <taxon>Rhodothermota</taxon>
        <taxon>Rhodothermia</taxon>
        <taxon>Rhodothermales</taxon>
        <taxon>Salinibacteraceae</taxon>
        <taxon>Salinibacter</taxon>
    </lineage>
</organism>
<name>A0A9X2TES4_9BACT</name>
<accession>A0A9X2TES4</accession>
<dbReference type="Proteomes" id="UP001155057">
    <property type="component" value="Unassembled WGS sequence"/>
</dbReference>
<dbReference type="RefSeq" id="WP_259123629.1">
    <property type="nucleotide sequence ID" value="NZ_JANTZO010000005.1"/>
</dbReference>
<reference evidence="1" key="1">
    <citation type="submission" date="2022-08" db="EMBL/GenBank/DDBJ databases">
        <title>Genomic Encyclopedia of Type Strains, Phase V (KMG-V): Genome sequencing to study the core and pangenomes of soil and plant-associated prokaryotes.</title>
        <authorList>
            <person name="Whitman W."/>
        </authorList>
    </citation>
    <scope>NUCLEOTIDE SEQUENCE</scope>
    <source>
        <strain evidence="1">SP3049</strain>
    </source>
</reference>
<evidence type="ECO:0000313" key="1">
    <source>
        <dbReference type="EMBL" id="MCS3709782.1"/>
    </source>
</evidence>
<comment type="caution">
    <text evidence="1">The sequence shown here is derived from an EMBL/GenBank/DDBJ whole genome shotgun (WGS) entry which is preliminary data.</text>
</comment>
<protein>
    <submittedName>
        <fullName evidence="1">Uncharacterized protein</fullName>
    </submittedName>
</protein>
<proteinExistence type="predicted"/>
<gene>
    <name evidence="1" type="ORF">GGP61_001386</name>
</gene>
<dbReference type="EMBL" id="JANUAE010000004">
    <property type="protein sequence ID" value="MCS3709782.1"/>
    <property type="molecule type" value="Genomic_DNA"/>
</dbReference>
<evidence type="ECO:0000313" key="2">
    <source>
        <dbReference type="Proteomes" id="UP001155057"/>
    </source>
</evidence>